<evidence type="ECO:0000313" key="7">
    <source>
        <dbReference type="EMBL" id="CAJ0967301.1"/>
    </source>
</evidence>
<evidence type="ECO:0000256" key="2">
    <source>
        <dbReference type="ARBA" id="ARBA00022771"/>
    </source>
</evidence>
<keyword evidence="8" id="KW-1185">Reference proteome</keyword>
<comment type="caution">
    <text evidence="7">The sequence shown here is derived from an EMBL/GenBank/DDBJ whole genome shotgun (WGS) entry which is preliminary data.</text>
</comment>
<evidence type="ECO:0000256" key="1">
    <source>
        <dbReference type="ARBA" id="ARBA00022723"/>
    </source>
</evidence>
<protein>
    <recommendedName>
        <fullName evidence="6">GRF-type domain-containing protein</fullName>
    </recommendedName>
</protein>
<feature type="non-terminal residue" evidence="7">
    <location>
        <position position="435"/>
    </location>
</feature>
<dbReference type="PROSITE" id="PS51999">
    <property type="entry name" value="ZF_GRF"/>
    <property type="match status" value="1"/>
</dbReference>
<dbReference type="PANTHER" id="PTHR28535:SF1">
    <property type="entry name" value="PROTEIN ZGRF1"/>
    <property type="match status" value="1"/>
</dbReference>
<proteinExistence type="predicted"/>
<organism evidence="7 8">
    <name type="scientific">Ranitomeya imitator</name>
    <name type="common">mimic poison frog</name>
    <dbReference type="NCBI Taxonomy" id="111125"/>
    <lineage>
        <taxon>Eukaryota</taxon>
        <taxon>Metazoa</taxon>
        <taxon>Chordata</taxon>
        <taxon>Craniata</taxon>
        <taxon>Vertebrata</taxon>
        <taxon>Euteleostomi</taxon>
        <taxon>Amphibia</taxon>
        <taxon>Batrachia</taxon>
        <taxon>Anura</taxon>
        <taxon>Neobatrachia</taxon>
        <taxon>Hyloidea</taxon>
        <taxon>Dendrobatidae</taxon>
        <taxon>Dendrobatinae</taxon>
        <taxon>Ranitomeya</taxon>
    </lineage>
</organism>
<dbReference type="InterPro" id="IPR010666">
    <property type="entry name" value="Znf_GRF"/>
</dbReference>
<evidence type="ECO:0000259" key="6">
    <source>
        <dbReference type="PROSITE" id="PS51999"/>
    </source>
</evidence>
<evidence type="ECO:0000256" key="3">
    <source>
        <dbReference type="ARBA" id="ARBA00022833"/>
    </source>
</evidence>
<name>A0ABN9MNV9_9NEOB</name>
<feature type="region of interest" description="Disordered" evidence="5">
    <location>
        <begin position="382"/>
        <end position="435"/>
    </location>
</feature>
<feature type="compositionally biased region" description="Acidic residues" evidence="5">
    <location>
        <begin position="423"/>
        <end position="435"/>
    </location>
</feature>
<evidence type="ECO:0000256" key="5">
    <source>
        <dbReference type="SAM" id="MobiDB-lite"/>
    </source>
</evidence>
<dbReference type="PANTHER" id="PTHR28535">
    <property type="entry name" value="ZINC FINGER GRF-TYPE CONTAINING 1"/>
    <property type="match status" value="1"/>
</dbReference>
<keyword evidence="3" id="KW-0862">Zinc</keyword>
<dbReference type="Proteomes" id="UP001176940">
    <property type="component" value="Unassembled WGS sequence"/>
</dbReference>
<evidence type="ECO:0000256" key="4">
    <source>
        <dbReference type="PROSITE-ProRule" id="PRU01343"/>
    </source>
</evidence>
<dbReference type="EMBL" id="CAUEEQ010078224">
    <property type="protein sequence ID" value="CAJ0967301.1"/>
    <property type="molecule type" value="Genomic_DNA"/>
</dbReference>
<keyword evidence="2 4" id="KW-0863">Zinc-finger</keyword>
<keyword evidence="1" id="KW-0479">Metal-binding</keyword>
<dbReference type="Pfam" id="PF06839">
    <property type="entry name" value="Zn_ribbon_GRF"/>
    <property type="match status" value="1"/>
</dbReference>
<reference evidence="7" key="1">
    <citation type="submission" date="2023-07" db="EMBL/GenBank/DDBJ databases">
        <authorList>
            <person name="Stuckert A."/>
        </authorList>
    </citation>
    <scope>NUCLEOTIDE SEQUENCE</scope>
</reference>
<sequence length="435" mass="49407">MFTESKALLAIERSCATVVCSGRYNVIESRARKQLIDIVKSDKKVQSSLIKDLTEVSVSKDEVDDAAYNTASTFSLGNNRPIVSQEIVSSKWTVYERISPESAQIVNKGNSDFCPQSVFRSRDRTNNDMTPTTSPHIAALKDRFGYHNHRDNGSGGEIITQFHTPSERFRPLVQKRCLHSPNTGDEQVMLTGELGFPCRQTVLPSSSIPKREIHIPVLFKSSAHYKQVFSACLAEHLNIIMYELSQRLHKAFSKVDMSFYTSSGDETLGNYNAAPICLHQQRAKLVMVRKEGPNKGRFFFACDASKARQCKFFKWLDELKVMHKERDKPESRVVLADMKSLSSYVRCQNISLYEESQLIIRDHEEDDDETEILDWNENLTFRSGQEEVGSEDDGCENTQDDDEVVDPTYCQPPVHQSMRSAEEVEEDASDESDDE</sequence>
<feature type="compositionally biased region" description="Acidic residues" evidence="5">
    <location>
        <begin position="388"/>
        <end position="405"/>
    </location>
</feature>
<gene>
    <name evidence="7" type="ORF">RIMI_LOCUS22123713</name>
</gene>
<dbReference type="InterPro" id="IPR052800">
    <property type="entry name" value="DNA_Repair_Helicase_ZGRF1"/>
</dbReference>
<evidence type="ECO:0000313" key="8">
    <source>
        <dbReference type="Proteomes" id="UP001176940"/>
    </source>
</evidence>
<feature type="domain" description="GRF-type" evidence="6">
    <location>
        <begin position="277"/>
        <end position="319"/>
    </location>
</feature>
<accession>A0ABN9MNV9</accession>